<dbReference type="RefSeq" id="WP_116187936.1">
    <property type="nucleotide sequence ID" value="NZ_QTTN01000004.1"/>
</dbReference>
<sequence>MENIQSKVVIITGASSGIGQATALLLAKYGAKVVLAARREDRLKEIVANIQQSGGSAVYVTTDVASAGDMRKLADYAVQEYGQIDVLINNAGIMPLSFLHELKIEEWDKMVDVNIKGVLYGIAAVLPKMREQKSGHVITISSVSGYRVDPTAAVYSGTKFAVRAISEGLRQEEGPTSNIRTTIVSPGVTSSELTESISNNEIKGWVDQMSHFAISPDSIARAIAFAINEPADTSINEMIVRPTVQPS</sequence>
<dbReference type="GO" id="GO:0016616">
    <property type="term" value="F:oxidoreductase activity, acting on the CH-OH group of donors, NAD or NADP as acceptor"/>
    <property type="evidence" value="ECO:0007669"/>
    <property type="project" value="UniProtKB-ARBA"/>
</dbReference>
<dbReference type="PROSITE" id="PS00061">
    <property type="entry name" value="ADH_SHORT"/>
    <property type="match status" value="1"/>
</dbReference>
<evidence type="ECO:0000313" key="6">
    <source>
        <dbReference type="Proteomes" id="UP000256304"/>
    </source>
</evidence>
<dbReference type="Pfam" id="PF00106">
    <property type="entry name" value="adh_short"/>
    <property type="match status" value="1"/>
</dbReference>
<evidence type="ECO:0000256" key="2">
    <source>
        <dbReference type="ARBA" id="ARBA00023002"/>
    </source>
</evidence>
<dbReference type="InterPro" id="IPR057326">
    <property type="entry name" value="KR_dom"/>
</dbReference>
<proteinExistence type="inferred from homology"/>
<dbReference type="Proteomes" id="UP000256304">
    <property type="component" value="Unassembled WGS sequence"/>
</dbReference>
<dbReference type="InterPro" id="IPR002347">
    <property type="entry name" value="SDR_fam"/>
</dbReference>
<gene>
    <name evidence="5" type="ORF">A8990_104101</name>
</gene>
<dbReference type="OrthoDB" id="9775296at2"/>
<accession>A0A3D9SCG5</accession>
<protein>
    <submittedName>
        <fullName evidence="5">NADP-dependent 3-hydroxy acid dehydrogenase YdfG</fullName>
    </submittedName>
</protein>
<dbReference type="PRINTS" id="PR00081">
    <property type="entry name" value="GDHRDH"/>
</dbReference>
<dbReference type="CDD" id="cd05233">
    <property type="entry name" value="SDR_c"/>
    <property type="match status" value="1"/>
</dbReference>
<dbReference type="PRINTS" id="PR00080">
    <property type="entry name" value="SDRFAMILY"/>
</dbReference>
<organism evidence="5 6">
    <name type="scientific">Paenibacillus taihuensis</name>
    <dbReference type="NCBI Taxonomy" id="1156355"/>
    <lineage>
        <taxon>Bacteria</taxon>
        <taxon>Bacillati</taxon>
        <taxon>Bacillota</taxon>
        <taxon>Bacilli</taxon>
        <taxon>Bacillales</taxon>
        <taxon>Paenibacillaceae</taxon>
        <taxon>Paenibacillus</taxon>
    </lineage>
</organism>
<dbReference type="AlphaFoldDB" id="A0A3D9SCG5"/>
<dbReference type="SUPFAM" id="SSF51735">
    <property type="entry name" value="NAD(P)-binding Rossmann-fold domains"/>
    <property type="match status" value="1"/>
</dbReference>
<comment type="caution">
    <text evidence="5">The sequence shown here is derived from an EMBL/GenBank/DDBJ whole genome shotgun (WGS) entry which is preliminary data.</text>
</comment>
<dbReference type="PANTHER" id="PTHR43115">
    <property type="entry name" value="DEHYDROGENASE/REDUCTASE SDR FAMILY MEMBER 11"/>
    <property type="match status" value="1"/>
</dbReference>
<dbReference type="InterPro" id="IPR020904">
    <property type="entry name" value="Sc_DH/Rdtase_CS"/>
</dbReference>
<evidence type="ECO:0000259" key="4">
    <source>
        <dbReference type="SMART" id="SM00822"/>
    </source>
</evidence>
<evidence type="ECO:0000256" key="1">
    <source>
        <dbReference type="ARBA" id="ARBA00006484"/>
    </source>
</evidence>
<name>A0A3D9SCG5_9BACL</name>
<dbReference type="FunFam" id="3.40.50.720:FF:000047">
    <property type="entry name" value="NADP-dependent L-serine/L-allo-threonine dehydrogenase"/>
    <property type="match status" value="1"/>
</dbReference>
<evidence type="ECO:0000313" key="5">
    <source>
        <dbReference type="EMBL" id="REE91593.1"/>
    </source>
</evidence>
<dbReference type="PANTHER" id="PTHR43115:SF4">
    <property type="entry name" value="DEHYDROGENASE_REDUCTASE SDR FAMILY MEMBER 11"/>
    <property type="match status" value="1"/>
</dbReference>
<comment type="similarity">
    <text evidence="1 3">Belongs to the short-chain dehydrogenases/reductases (SDR) family.</text>
</comment>
<keyword evidence="2" id="KW-0560">Oxidoreductase</keyword>
<dbReference type="EMBL" id="QTTN01000004">
    <property type="protein sequence ID" value="REE91593.1"/>
    <property type="molecule type" value="Genomic_DNA"/>
</dbReference>
<evidence type="ECO:0000256" key="3">
    <source>
        <dbReference type="RuleBase" id="RU000363"/>
    </source>
</evidence>
<dbReference type="InterPro" id="IPR036291">
    <property type="entry name" value="NAD(P)-bd_dom_sf"/>
</dbReference>
<dbReference type="SMART" id="SM00822">
    <property type="entry name" value="PKS_KR"/>
    <property type="match status" value="1"/>
</dbReference>
<reference evidence="5 6" key="1">
    <citation type="submission" date="2018-08" db="EMBL/GenBank/DDBJ databases">
        <title>Genomic Encyclopedia of Type Strains, Phase III (KMG-III): the genomes of soil and plant-associated and newly described type strains.</title>
        <authorList>
            <person name="Whitman W."/>
        </authorList>
    </citation>
    <scope>NUCLEOTIDE SEQUENCE [LARGE SCALE GENOMIC DNA]</scope>
    <source>
        <strain evidence="5 6">CGMCC 1.10966</strain>
    </source>
</reference>
<feature type="domain" description="Ketoreductase" evidence="4">
    <location>
        <begin position="7"/>
        <end position="189"/>
    </location>
</feature>
<dbReference type="Gene3D" id="3.40.50.720">
    <property type="entry name" value="NAD(P)-binding Rossmann-like Domain"/>
    <property type="match status" value="1"/>
</dbReference>
<keyword evidence="6" id="KW-1185">Reference proteome</keyword>